<feature type="transmembrane region" description="Helical" evidence="1">
    <location>
        <begin position="46"/>
        <end position="69"/>
    </location>
</feature>
<dbReference type="KEGG" id="htr:EPV75_05730"/>
<dbReference type="InterPro" id="IPR046740">
    <property type="entry name" value="DUF6790"/>
</dbReference>
<keyword evidence="1" id="KW-0812">Transmembrane</keyword>
<protein>
    <submittedName>
        <fullName evidence="2">Uncharacterized protein</fullName>
    </submittedName>
</protein>
<reference evidence="2 3" key="1">
    <citation type="journal article" date="2018" name="Environ. Microbiol.">
        <title>Genomes of ubiquitous marine and hypersaline Hydrogenovibrio, Thiomicrorhabdus and Thiomicrospira spp. encode a diversity of mechanisms to sustain chemolithoautotrophy in heterogeneous environments.</title>
        <authorList>
            <person name="Scott K.M."/>
            <person name="Williams J."/>
            <person name="Porter C.M.B."/>
            <person name="Russel S."/>
            <person name="Harmer T.L."/>
            <person name="Paul J.H."/>
            <person name="Antonen K.M."/>
            <person name="Bridges M.K."/>
            <person name="Camper G.J."/>
            <person name="Campla C.K."/>
            <person name="Casella L.G."/>
            <person name="Chase E."/>
            <person name="Conrad J.W."/>
            <person name="Cruz M.C."/>
            <person name="Dunlap D.S."/>
            <person name="Duran L."/>
            <person name="Fahsbender E.M."/>
            <person name="Goldsmith D.B."/>
            <person name="Keeley R.F."/>
            <person name="Kondoff M.R."/>
            <person name="Kussy B.I."/>
            <person name="Lane M.K."/>
            <person name="Lawler S."/>
            <person name="Leigh B.A."/>
            <person name="Lewis C."/>
            <person name="Lostal L.M."/>
            <person name="Marking D."/>
            <person name="Mancera P.A."/>
            <person name="McClenthan E.C."/>
            <person name="McIntyre E.A."/>
            <person name="Mine J.A."/>
            <person name="Modi S."/>
            <person name="Moore B.D."/>
            <person name="Morgan W.A."/>
            <person name="Nelson K.M."/>
            <person name="Nguyen K.N."/>
            <person name="Ogburn N."/>
            <person name="Parrino D.G."/>
            <person name="Pedapudi A.D."/>
            <person name="Pelham R.P."/>
            <person name="Preece A.M."/>
            <person name="Rampersad E.A."/>
            <person name="Richardson J.C."/>
            <person name="Rodgers C.M."/>
            <person name="Schaffer B.L."/>
            <person name="Sheridan N.E."/>
            <person name="Solone M.R."/>
            <person name="Staley Z.R."/>
            <person name="Tabuchi M."/>
            <person name="Waide R.J."/>
            <person name="Wanjugi P.W."/>
            <person name="Young S."/>
            <person name="Clum A."/>
            <person name="Daum C."/>
            <person name="Huntemann M."/>
            <person name="Ivanova N."/>
            <person name="Kyrpides N."/>
            <person name="Mikhailova N."/>
            <person name="Palaniappan K."/>
            <person name="Pillay M."/>
            <person name="Reddy T.B.K."/>
            <person name="Shapiro N."/>
            <person name="Stamatis D."/>
            <person name="Varghese N."/>
            <person name="Woyke T."/>
            <person name="Boden R."/>
            <person name="Freyermuth S.K."/>
            <person name="Kerfeld C.A."/>
        </authorList>
    </citation>
    <scope>NUCLEOTIDE SEQUENCE [LARGE SCALE GENOMIC DNA]</scope>
    <source>
        <strain evidence="2 3">JR-2</strain>
    </source>
</reference>
<evidence type="ECO:0000256" key="1">
    <source>
        <dbReference type="SAM" id="Phobius"/>
    </source>
</evidence>
<proteinExistence type="predicted"/>
<evidence type="ECO:0000313" key="3">
    <source>
        <dbReference type="Proteomes" id="UP000285478"/>
    </source>
</evidence>
<name>A0A410H2Q9_9GAMM</name>
<keyword evidence="1" id="KW-0472">Membrane</keyword>
<feature type="transmembrane region" description="Helical" evidence="1">
    <location>
        <begin position="84"/>
        <end position="104"/>
    </location>
</feature>
<dbReference type="Pfam" id="PF20589">
    <property type="entry name" value="DUF6790"/>
    <property type="match status" value="1"/>
</dbReference>
<feature type="transmembrane region" description="Helical" evidence="1">
    <location>
        <begin position="145"/>
        <end position="163"/>
    </location>
</feature>
<dbReference type="RefSeq" id="WP_128384758.1">
    <property type="nucleotide sequence ID" value="NZ_CP035033.1"/>
</dbReference>
<dbReference type="Proteomes" id="UP000285478">
    <property type="component" value="Chromosome"/>
</dbReference>
<accession>A0A410H2Q9</accession>
<keyword evidence="3" id="KW-1185">Reference proteome</keyword>
<sequence>MDELIKLALSNFPLTAFILGLLSAGVSLALYARTQPLTQTVVMERVFAYFMLFAVGIAYLYNFVIHVFFAEMAAHFIGWPNSPFQYEVGFASLGFGIVGVLAFRQGWAFRAAAITGPAFFTWGAAAGHVYQIFAHHNFAPGNAGVVLWTDIFLPVVAYGLLYWQYRVMKSQSA</sequence>
<feature type="transmembrane region" description="Helical" evidence="1">
    <location>
        <begin position="12"/>
        <end position="34"/>
    </location>
</feature>
<feature type="transmembrane region" description="Helical" evidence="1">
    <location>
        <begin position="111"/>
        <end position="133"/>
    </location>
</feature>
<keyword evidence="1" id="KW-1133">Transmembrane helix</keyword>
<dbReference type="AlphaFoldDB" id="A0A410H2Q9"/>
<organism evidence="2 3">
    <name type="scientific">Hydrogenovibrio thermophilus</name>
    <dbReference type="NCBI Taxonomy" id="265883"/>
    <lineage>
        <taxon>Bacteria</taxon>
        <taxon>Pseudomonadati</taxon>
        <taxon>Pseudomonadota</taxon>
        <taxon>Gammaproteobacteria</taxon>
        <taxon>Thiotrichales</taxon>
        <taxon>Piscirickettsiaceae</taxon>
        <taxon>Hydrogenovibrio</taxon>
    </lineage>
</organism>
<evidence type="ECO:0000313" key="2">
    <source>
        <dbReference type="EMBL" id="QAB15201.1"/>
    </source>
</evidence>
<gene>
    <name evidence="2" type="ORF">EPV75_05730</name>
</gene>
<dbReference type="EMBL" id="CP035033">
    <property type="protein sequence ID" value="QAB15201.1"/>
    <property type="molecule type" value="Genomic_DNA"/>
</dbReference>